<reference evidence="1" key="1">
    <citation type="submission" date="2023-03" db="EMBL/GenBank/DDBJ databases">
        <title>Chromosome-level genomes of two armyworms, Mythimna separata and Mythimna loreyi, provide insights into the biosynthesis and reception of sex pheromones.</title>
        <authorList>
            <person name="Zhao H."/>
        </authorList>
    </citation>
    <scope>NUCLEOTIDE SEQUENCE</scope>
    <source>
        <strain evidence="1">BeijingLab</strain>
    </source>
</reference>
<protein>
    <submittedName>
        <fullName evidence="1">Uncharacterized protein</fullName>
    </submittedName>
</protein>
<dbReference type="EMBL" id="CM056802">
    <property type="protein sequence ID" value="KAJ8708131.1"/>
    <property type="molecule type" value="Genomic_DNA"/>
</dbReference>
<sequence length="395" mass="44402">MELIPNIHCACENEPKARFECKNSPIDAGSYDYHSKRTFLTRPNNLMESVIHMLMCGLGGGLVAVHAAYMECGLFIAMAMNVLLSALVGYCACILVWSAQHLYGRVEMHELTYPDVMEAAVLLSPWPTFRNTARGLRYLVEVTLICHLYGSCCVVIIIIARNLKELGTGDGAISDGGNPSLKVIILCLMVPCAVICMITDLKNLAPFALVCDLFGVVLILALLWYSLHDIQDSPLDRSPYKSVMGLVQFTCICVFVLEPLCYALPIENNMKEPKKFHYVVLAAMPIITVAMLTVGFLGYWYYGEYSVAPITVHFPFSSFAVTLKIFLCLSLYMVFTLCFYLGFDLQWYYLRRNHALSNYWFFERVYRIIHVVALTLIAYSVPNVTRMMGILGAIT</sequence>
<name>A0ACC2Q6J7_9NEOP</name>
<proteinExistence type="predicted"/>
<evidence type="ECO:0000313" key="2">
    <source>
        <dbReference type="Proteomes" id="UP001231649"/>
    </source>
</evidence>
<gene>
    <name evidence="1" type="ORF">PYW08_010497</name>
</gene>
<evidence type="ECO:0000313" key="1">
    <source>
        <dbReference type="EMBL" id="KAJ8708131.1"/>
    </source>
</evidence>
<organism evidence="1 2">
    <name type="scientific">Mythimna loreyi</name>
    <dbReference type="NCBI Taxonomy" id="667449"/>
    <lineage>
        <taxon>Eukaryota</taxon>
        <taxon>Metazoa</taxon>
        <taxon>Ecdysozoa</taxon>
        <taxon>Arthropoda</taxon>
        <taxon>Hexapoda</taxon>
        <taxon>Insecta</taxon>
        <taxon>Pterygota</taxon>
        <taxon>Neoptera</taxon>
        <taxon>Endopterygota</taxon>
        <taxon>Lepidoptera</taxon>
        <taxon>Glossata</taxon>
        <taxon>Ditrysia</taxon>
        <taxon>Noctuoidea</taxon>
        <taxon>Noctuidae</taxon>
        <taxon>Noctuinae</taxon>
        <taxon>Hadenini</taxon>
        <taxon>Mythimna</taxon>
    </lineage>
</organism>
<comment type="caution">
    <text evidence="1">The sequence shown here is derived from an EMBL/GenBank/DDBJ whole genome shotgun (WGS) entry which is preliminary data.</text>
</comment>
<dbReference type="Proteomes" id="UP001231649">
    <property type="component" value="Chromosome 26"/>
</dbReference>
<accession>A0ACC2Q6J7</accession>
<keyword evidence="2" id="KW-1185">Reference proteome</keyword>